<reference evidence="2 3" key="1">
    <citation type="submission" date="2019-05" db="EMBL/GenBank/DDBJ databases">
        <title>Another draft genome of Portunus trituberculatus and its Hox gene families provides insights of decapod evolution.</title>
        <authorList>
            <person name="Jeong J.-H."/>
            <person name="Song I."/>
            <person name="Kim S."/>
            <person name="Choi T."/>
            <person name="Kim D."/>
            <person name="Ryu S."/>
            <person name="Kim W."/>
        </authorList>
    </citation>
    <scope>NUCLEOTIDE SEQUENCE [LARGE SCALE GENOMIC DNA]</scope>
    <source>
        <tissue evidence="2">Muscle</tissue>
    </source>
</reference>
<sequence length="143" mass="15515">MDLIDRTVRALLSCPEELLPGFQVPQPPSPGAALGLASPTVPSKGWSFSSGSSSSPVGSESLQSLYRSKSSDLQELPEYHCLASELVLRYGSELQLLIASGSIRENLMDVLKYTQTSVLHGPCDKCDWFTQALFLVYGGSFDR</sequence>
<evidence type="ECO:0000313" key="3">
    <source>
        <dbReference type="Proteomes" id="UP000324222"/>
    </source>
</evidence>
<dbReference type="EMBL" id="VSRR010096805">
    <property type="protein sequence ID" value="MPC93969.1"/>
    <property type="molecule type" value="Genomic_DNA"/>
</dbReference>
<proteinExistence type="predicted"/>
<accession>A0A5B7JGE4</accession>
<feature type="region of interest" description="Disordered" evidence="1">
    <location>
        <begin position="30"/>
        <end position="60"/>
    </location>
</feature>
<feature type="compositionally biased region" description="Low complexity" evidence="1">
    <location>
        <begin position="43"/>
        <end position="60"/>
    </location>
</feature>
<dbReference type="Proteomes" id="UP000324222">
    <property type="component" value="Unassembled WGS sequence"/>
</dbReference>
<keyword evidence="3" id="KW-1185">Reference proteome</keyword>
<evidence type="ECO:0000313" key="2">
    <source>
        <dbReference type="EMBL" id="MPC93969.1"/>
    </source>
</evidence>
<evidence type="ECO:0000256" key="1">
    <source>
        <dbReference type="SAM" id="MobiDB-lite"/>
    </source>
</evidence>
<name>A0A5B7JGE4_PORTR</name>
<organism evidence="2 3">
    <name type="scientific">Portunus trituberculatus</name>
    <name type="common">Swimming crab</name>
    <name type="synonym">Neptunus trituberculatus</name>
    <dbReference type="NCBI Taxonomy" id="210409"/>
    <lineage>
        <taxon>Eukaryota</taxon>
        <taxon>Metazoa</taxon>
        <taxon>Ecdysozoa</taxon>
        <taxon>Arthropoda</taxon>
        <taxon>Crustacea</taxon>
        <taxon>Multicrustacea</taxon>
        <taxon>Malacostraca</taxon>
        <taxon>Eumalacostraca</taxon>
        <taxon>Eucarida</taxon>
        <taxon>Decapoda</taxon>
        <taxon>Pleocyemata</taxon>
        <taxon>Brachyura</taxon>
        <taxon>Eubrachyura</taxon>
        <taxon>Portunoidea</taxon>
        <taxon>Portunidae</taxon>
        <taxon>Portuninae</taxon>
        <taxon>Portunus</taxon>
    </lineage>
</organism>
<dbReference type="AlphaFoldDB" id="A0A5B7JGE4"/>
<gene>
    <name evidence="2" type="ORF">E2C01_089117</name>
</gene>
<protein>
    <submittedName>
        <fullName evidence="2">Uncharacterized protein</fullName>
    </submittedName>
</protein>
<dbReference type="OrthoDB" id="1668230at2759"/>
<comment type="caution">
    <text evidence="2">The sequence shown here is derived from an EMBL/GenBank/DDBJ whole genome shotgun (WGS) entry which is preliminary data.</text>
</comment>